<evidence type="ECO:0000313" key="2">
    <source>
        <dbReference type="EMBL" id="CAK8997359.1"/>
    </source>
</evidence>
<proteinExistence type="predicted"/>
<comment type="caution">
    <text evidence="2">The sequence shown here is derived from an EMBL/GenBank/DDBJ whole genome shotgun (WGS) entry which is preliminary data.</text>
</comment>
<feature type="domain" description="Fido" evidence="1">
    <location>
        <begin position="34"/>
        <end position="161"/>
    </location>
</feature>
<gene>
    <name evidence="2" type="ORF">CCMP2556_LOCUS4830</name>
</gene>
<name>A0ABP0I7R6_9DINO</name>
<dbReference type="PROSITE" id="PS51459">
    <property type="entry name" value="FIDO"/>
    <property type="match status" value="1"/>
</dbReference>
<dbReference type="SUPFAM" id="SSF140931">
    <property type="entry name" value="Fic-like"/>
    <property type="match status" value="1"/>
</dbReference>
<reference evidence="2 3" key="1">
    <citation type="submission" date="2024-02" db="EMBL/GenBank/DDBJ databases">
        <authorList>
            <person name="Chen Y."/>
            <person name="Shah S."/>
            <person name="Dougan E. K."/>
            <person name="Thang M."/>
            <person name="Chan C."/>
        </authorList>
    </citation>
    <scope>NUCLEOTIDE SEQUENCE [LARGE SCALE GENOMIC DNA]</scope>
</reference>
<dbReference type="Proteomes" id="UP001642484">
    <property type="component" value="Unassembled WGS sequence"/>
</dbReference>
<evidence type="ECO:0000313" key="3">
    <source>
        <dbReference type="Proteomes" id="UP001642484"/>
    </source>
</evidence>
<organism evidence="2 3">
    <name type="scientific">Durusdinium trenchii</name>
    <dbReference type="NCBI Taxonomy" id="1381693"/>
    <lineage>
        <taxon>Eukaryota</taxon>
        <taxon>Sar</taxon>
        <taxon>Alveolata</taxon>
        <taxon>Dinophyceae</taxon>
        <taxon>Suessiales</taxon>
        <taxon>Symbiodiniaceae</taxon>
        <taxon>Durusdinium</taxon>
    </lineage>
</organism>
<evidence type="ECO:0000259" key="1">
    <source>
        <dbReference type="PROSITE" id="PS51459"/>
    </source>
</evidence>
<sequence length="200" mass="22702">MSTCQSMKQTLLDSFKGEEPLLYLRYLLHLDRWIPSNMFGTMHVFFVVLAFGPCNSDFVVPSPSQESDFVHLLSEASAGESTGKSLESVALRACRAYLDILFFHPFDDGQSRLARLVFDFVLTRAGYTVSQPERIFLFSKSAKDSEGAVKLVELVNQLIVKPKEDWCSPLQKWVADHPPPGLQYKSRWFDCQSYPNDVPP</sequence>
<dbReference type="InterPro" id="IPR036597">
    <property type="entry name" value="Fido-like_dom_sf"/>
</dbReference>
<dbReference type="InterPro" id="IPR003812">
    <property type="entry name" value="Fido"/>
</dbReference>
<dbReference type="EMBL" id="CAXAMN010002014">
    <property type="protein sequence ID" value="CAK8997359.1"/>
    <property type="molecule type" value="Genomic_DNA"/>
</dbReference>
<protein>
    <recommendedName>
        <fullName evidence="1">Fido domain-containing protein</fullName>
    </recommendedName>
</protein>
<accession>A0ABP0I7R6</accession>
<keyword evidence="3" id="KW-1185">Reference proteome</keyword>
<dbReference type="Gene3D" id="1.10.3290.10">
    <property type="entry name" value="Fido-like domain"/>
    <property type="match status" value="1"/>
</dbReference>